<keyword evidence="2" id="KW-1185">Reference proteome</keyword>
<reference evidence="1" key="1">
    <citation type="submission" date="2025-08" db="UniProtKB">
        <authorList>
            <consortium name="Ensembl"/>
        </authorList>
    </citation>
    <scope>IDENTIFICATION</scope>
</reference>
<dbReference type="AlphaFoldDB" id="A0A671NZC7"/>
<evidence type="ECO:0000313" key="2">
    <source>
        <dbReference type="Proteomes" id="UP000472260"/>
    </source>
</evidence>
<proteinExistence type="predicted"/>
<organism evidence="1 2">
    <name type="scientific">Sinocyclocheilus anshuiensis</name>
    <dbReference type="NCBI Taxonomy" id="1608454"/>
    <lineage>
        <taxon>Eukaryota</taxon>
        <taxon>Metazoa</taxon>
        <taxon>Chordata</taxon>
        <taxon>Craniata</taxon>
        <taxon>Vertebrata</taxon>
        <taxon>Euteleostomi</taxon>
        <taxon>Actinopterygii</taxon>
        <taxon>Neopterygii</taxon>
        <taxon>Teleostei</taxon>
        <taxon>Ostariophysi</taxon>
        <taxon>Cypriniformes</taxon>
        <taxon>Cyprinidae</taxon>
        <taxon>Cyprininae</taxon>
        <taxon>Sinocyclocheilus</taxon>
    </lineage>
</organism>
<dbReference type="Ensembl" id="ENSSANT00000052031.1">
    <property type="protein sequence ID" value="ENSSANP00000048945.1"/>
    <property type="gene ID" value="ENSSANG00000024592.1"/>
</dbReference>
<dbReference type="Proteomes" id="UP000472260">
    <property type="component" value="Unassembled WGS sequence"/>
</dbReference>
<reference evidence="1" key="2">
    <citation type="submission" date="2025-09" db="UniProtKB">
        <authorList>
            <consortium name="Ensembl"/>
        </authorList>
    </citation>
    <scope>IDENTIFICATION</scope>
</reference>
<accession>A0A671NZC7</accession>
<name>A0A671NZC7_9TELE</name>
<sequence>MFLKEVLCSPRLQLFDHKYSKNRNIGSLVNDCLLSYFCCPCIWCQMSREMDASEPVTRQTLTMPF</sequence>
<protein>
    <submittedName>
        <fullName evidence="1">Uncharacterized protein</fullName>
    </submittedName>
</protein>
<evidence type="ECO:0000313" key="1">
    <source>
        <dbReference type="Ensembl" id="ENSSANP00000048945.1"/>
    </source>
</evidence>